<protein>
    <submittedName>
        <fullName evidence="2">Unannotated protein</fullName>
    </submittedName>
</protein>
<dbReference type="InterPro" id="IPR011335">
    <property type="entry name" value="Restrct_endonuc-II-like"/>
</dbReference>
<proteinExistence type="predicted"/>
<dbReference type="Pfam" id="PF12705">
    <property type="entry name" value="PDDEXK_1"/>
    <property type="match status" value="1"/>
</dbReference>
<sequence>MQCPQLFKYRAIDRLPEPPSAAALKGTLVHEVLERMFDLPAPDRTPDNVVELIEEAWDALLADDPALLDVAVPGGDASSANVLAWLNEARPLIHAYFRLEDPRRLEPEGREVEVRTETASGLVLRGYVDRLDIAPDGAIRIVDYKTGKAPKPAYEGKALFQMRFYALVVWRIRGEIPKMLQLLYLGSGEIVRYEPTEEDLLAIERTIMALHEAIERAIELDEWPTKTSRLCDWCAHKAICPAFSK</sequence>
<dbReference type="Gene3D" id="3.90.320.10">
    <property type="match status" value="1"/>
</dbReference>
<organism evidence="2">
    <name type="scientific">freshwater metagenome</name>
    <dbReference type="NCBI Taxonomy" id="449393"/>
    <lineage>
        <taxon>unclassified sequences</taxon>
        <taxon>metagenomes</taxon>
        <taxon>ecological metagenomes</taxon>
    </lineage>
</organism>
<dbReference type="AlphaFoldDB" id="A0A6J7G6N2"/>
<dbReference type="SUPFAM" id="SSF52980">
    <property type="entry name" value="Restriction endonuclease-like"/>
    <property type="match status" value="1"/>
</dbReference>
<reference evidence="2" key="1">
    <citation type="submission" date="2020-05" db="EMBL/GenBank/DDBJ databases">
        <authorList>
            <person name="Chiriac C."/>
            <person name="Salcher M."/>
            <person name="Ghai R."/>
            <person name="Kavagutti S V."/>
        </authorList>
    </citation>
    <scope>NUCLEOTIDE SEQUENCE</scope>
</reference>
<dbReference type="EMBL" id="CAFBMR010000003">
    <property type="protein sequence ID" value="CAB4902098.1"/>
    <property type="molecule type" value="Genomic_DNA"/>
</dbReference>
<name>A0A6J7G6N2_9ZZZZ</name>
<gene>
    <name evidence="2" type="ORF">UFOPK3610_00189</name>
</gene>
<dbReference type="InterPro" id="IPR038726">
    <property type="entry name" value="PDDEXK_AddAB-type"/>
</dbReference>
<evidence type="ECO:0000313" key="2">
    <source>
        <dbReference type="EMBL" id="CAB4902098.1"/>
    </source>
</evidence>
<accession>A0A6J7G6N2</accession>
<feature type="domain" description="PD-(D/E)XK endonuclease-like" evidence="1">
    <location>
        <begin position="2"/>
        <end position="241"/>
    </location>
</feature>
<dbReference type="InterPro" id="IPR011604">
    <property type="entry name" value="PDDEXK-like_dom_sf"/>
</dbReference>
<evidence type="ECO:0000259" key="1">
    <source>
        <dbReference type="Pfam" id="PF12705"/>
    </source>
</evidence>